<dbReference type="GO" id="GO:0005840">
    <property type="term" value="C:ribosome"/>
    <property type="evidence" value="ECO:0007669"/>
    <property type="project" value="UniProtKB-KW"/>
</dbReference>
<dbReference type="EMBL" id="MF997422">
    <property type="protein sequence ID" value="AVR57584.1"/>
    <property type="molecule type" value="Genomic_DNA"/>
</dbReference>
<proteinExistence type="predicted"/>
<sequence>MKIKKFKFKQILELHLLSSRTYEYAAKKSSSNALIDFNLTQVISGFKKSLHVVFEYHQAEKTILFIGVPSKLEQKINKLTNHVAVPHNFDLQGVISNNLKPLKFSKTDKQSASKLYLKSLMPKLKKKPDLVVLFSHEKKQNIVTESYVAKVPLILFDSKGDSKDPWTNNSYNLQGFGSSSTGTFNNNLFFLGLNFLFKTSKKKVREQNVGFNFQSTKKRFK</sequence>
<geneLocation type="mitochondrion" evidence="1"/>
<dbReference type="RefSeq" id="YP_009485520.1">
    <property type="nucleotide sequence ID" value="NC_037729.1"/>
</dbReference>
<dbReference type="SUPFAM" id="SSF52313">
    <property type="entry name" value="Ribosomal protein S2"/>
    <property type="match status" value="1"/>
</dbReference>
<evidence type="ECO:0000313" key="1">
    <source>
        <dbReference type="EMBL" id="AVR57584.1"/>
    </source>
</evidence>
<accession>A0A2R4A3F8</accession>
<reference evidence="1" key="1">
    <citation type="submission" date="2017-09" db="EMBL/GenBank/DDBJ databases">
        <title>Comparative analysis of the mitochondrial genomes of 6 newly sequenced diatoms reveals group II introns in the barcoding region of cox1.</title>
        <authorList>
            <person name="Keepers K.G."/>
            <person name="Pogoda C.S."/>
            <person name="Kane N.C."/>
            <person name="Hamsher S.E."/>
            <person name="Stepanek J.G."/>
            <person name="Kociolek J.P."/>
        </authorList>
    </citation>
    <scope>NUCLEOTIDE SEQUENCE</scope>
</reference>
<keyword evidence="1" id="KW-0496">Mitochondrion</keyword>
<dbReference type="GeneID" id="36937426"/>
<dbReference type="AlphaFoldDB" id="A0A2R4A3F8"/>
<gene>
    <name evidence="1" type="primary">rps2</name>
</gene>
<name>A0A2R4A3F8_NITAL</name>
<keyword evidence="1" id="KW-0689">Ribosomal protein</keyword>
<organism evidence="1">
    <name type="scientific">Nitzschia alba</name>
    <name type="common">Marine diatom</name>
    <dbReference type="NCBI Taxonomy" id="2858"/>
    <lineage>
        <taxon>Eukaryota</taxon>
        <taxon>Sar</taxon>
        <taxon>Stramenopiles</taxon>
        <taxon>Ochrophyta</taxon>
        <taxon>Bacillariophyta</taxon>
        <taxon>Bacillariophyceae</taxon>
        <taxon>Bacillariophycidae</taxon>
        <taxon>Bacillariales</taxon>
        <taxon>Bacillariaceae</taxon>
        <taxon>Nitzschia</taxon>
    </lineage>
</organism>
<protein>
    <submittedName>
        <fullName evidence="1">Ribosomal protein S2</fullName>
    </submittedName>
</protein>
<dbReference type="InterPro" id="IPR023591">
    <property type="entry name" value="Ribosomal_uS2_flav_dom_sf"/>
</dbReference>
<dbReference type="Gene3D" id="3.40.50.10490">
    <property type="entry name" value="Glucose-6-phosphate isomerase like protein, domain 1"/>
    <property type="match status" value="1"/>
</dbReference>
<keyword evidence="1" id="KW-0687">Ribonucleoprotein</keyword>